<sequence length="60" mass="6696">MQLEIMIVFLGIGLFLLAGLFGGLGIYFFLKKNRRVLSAVFMGIGFLLIVVYIISLLMVL</sequence>
<keyword evidence="1" id="KW-0812">Transmembrane</keyword>
<organism evidence="2 3">
    <name type="scientific">Evansella tamaricis</name>
    <dbReference type="NCBI Taxonomy" id="2069301"/>
    <lineage>
        <taxon>Bacteria</taxon>
        <taxon>Bacillati</taxon>
        <taxon>Bacillota</taxon>
        <taxon>Bacilli</taxon>
        <taxon>Bacillales</taxon>
        <taxon>Bacillaceae</taxon>
        <taxon>Evansella</taxon>
    </lineage>
</organism>
<evidence type="ECO:0000313" key="3">
    <source>
        <dbReference type="Proteomes" id="UP000784880"/>
    </source>
</evidence>
<keyword evidence="3" id="KW-1185">Reference proteome</keyword>
<feature type="transmembrane region" description="Helical" evidence="1">
    <location>
        <begin position="37"/>
        <end position="59"/>
    </location>
</feature>
<dbReference type="EMBL" id="JAHQCS010000094">
    <property type="protein sequence ID" value="MBU9712132.1"/>
    <property type="molecule type" value="Genomic_DNA"/>
</dbReference>
<keyword evidence="1" id="KW-0472">Membrane</keyword>
<protein>
    <recommendedName>
        <fullName evidence="4">NADH dehydrogenase subunit 6</fullName>
    </recommendedName>
</protein>
<name>A0ABS6JH04_9BACI</name>
<keyword evidence="1" id="KW-1133">Transmembrane helix</keyword>
<dbReference type="RefSeq" id="WP_217066321.1">
    <property type="nucleotide sequence ID" value="NZ_JAHQCS010000094.1"/>
</dbReference>
<evidence type="ECO:0000313" key="2">
    <source>
        <dbReference type="EMBL" id="MBU9712132.1"/>
    </source>
</evidence>
<comment type="caution">
    <text evidence="2">The sequence shown here is derived from an EMBL/GenBank/DDBJ whole genome shotgun (WGS) entry which is preliminary data.</text>
</comment>
<feature type="transmembrane region" description="Helical" evidence="1">
    <location>
        <begin position="6"/>
        <end position="30"/>
    </location>
</feature>
<accession>A0ABS6JH04</accession>
<proteinExistence type="predicted"/>
<evidence type="ECO:0008006" key="4">
    <source>
        <dbReference type="Google" id="ProtNLM"/>
    </source>
</evidence>
<gene>
    <name evidence="2" type="ORF">KS419_10305</name>
</gene>
<reference evidence="2 3" key="1">
    <citation type="submission" date="2021-06" db="EMBL/GenBank/DDBJ databases">
        <title>Bacillus sp. RD4P76, an endophyte from a halophyte.</title>
        <authorList>
            <person name="Sun J.-Q."/>
        </authorList>
    </citation>
    <scope>NUCLEOTIDE SEQUENCE [LARGE SCALE GENOMIC DNA]</scope>
    <source>
        <strain evidence="2 3">CGMCC 1.15917</strain>
    </source>
</reference>
<evidence type="ECO:0000256" key="1">
    <source>
        <dbReference type="SAM" id="Phobius"/>
    </source>
</evidence>
<dbReference type="Proteomes" id="UP000784880">
    <property type="component" value="Unassembled WGS sequence"/>
</dbReference>